<organism evidence="1 2">
    <name type="scientific">Roseivivax jejudonensis</name>
    <dbReference type="NCBI Taxonomy" id="1529041"/>
    <lineage>
        <taxon>Bacteria</taxon>
        <taxon>Pseudomonadati</taxon>
        <taxon>Pseudomonadota</taxon>
        <taxon>Alphaproteobacteria</taxon>
        <taxon>Rhodobacterales</taxon>
        <taxon>Roseobacteraceae</taxon>
        <taxon>Roseivivax</taxon>
    </lineage>
</organism>
<protein>
    <submittedName>
        <fullName evidence="1">Uncharacterized protein</fullName>
    </submittedName>
</protein>
<accession>A0A1X6YJW4</accession>
<dbReference type="RefSeq" id="WP_159456720.1">
    <property type="nucleotide sequence ID" value="NZ_FWFK01000001.1"/>
</dbReference>
<name>A0A1X6YJW4_9RHOB</name>
<dbReference type="EMBL" id="FWFK01000001">
    <property type="protein sequence ID" value="SLN23279.1"/>
    <property type="molecule type" value="Genomic_DNA"/>
</dbReference>
<gene>
    <name evidence="1" type="ORF">ROJ8625_00932</name>
</gene>
<evidence type="ECO:0000313" key="1">
    <source>
        <dbReference type="EMBL" id="SLN23279.1"/>
    </source>
</evidence>
<proteinExistence type="predicted"/>
<sequence>MNRLSKRVEDLERKTPDTVEPPRIERVIIGQNEAGEWIEKRIVEEGQEK</sequence>
<dbReference type="AlphaFoldDB" id="A0A1X6YJW4"/>
<dbReference type="Proteomes" id="UP000193570">
    <property type="component" value="Unassembled WGS sequence"/>
</dbReference>
<reference evidence="1 2" key="1">
    <citation type="submission" date="2017-03" db="EMBL/GenBank/DDBJ databases">
        <authorList>
            <person name="Afonso C.L."/>
            <person name="Miller P.J."/>
            <person name="Scott M.A."/>
            <person name="Spackman E."/>
            <person name="Goraichik I."/>
            <person name="Dimitrov K.M."/>
            <person name="Suarez D.L."/>
            <person name="Swayne D.E."/>
        </authorList>
    </citation>
    <scope>NUCLEOTIDE SEQUENCE [LARGE SCALE GENOMIC DNA]</scope>
    <source>
        <strain evidence="1 2">CECT 8625</strain>
    </source>
</reference>
<keyword evidence="2" id="KW-1185">Reference proteome</keyword>
<evidence type="ECO:0000313" key="2">
    <source>
        <dbReference type="Proteomes" id="UP000193570"/>
    </source>
</evidence>